<reference evidence="3" key="1">
    <citation type="submission" date="2021-02" db="EMBL/GenBank/DDBJ databases">
        <authorList>
            <person name="Dougan E. K."/>
            <person name="Rhodes N."/>
            <person name="Thang M."/>
            <person name="Chan C."/>
        </authorList>
    </citation>
    <scope>NUCLEOTIDE SEQUENCE</scope>
</reference>
<evidence type="ECO:0000313" key="3">
    <source>
        <dbReference type="EMBL" id="CAE7307983.1"/>
    </source>
</evidence>
<keyword evidence="2" id="KW-0472">Membrane</keyword>
<feature type="compositionally biased region" description="Polar residues" evidence="1">
    <location>
        <begin position="20"/>
        <end position="30"/>
    </location>
</feature>
<accession>A0A812NXF3</accession>
<evidence type="ECO:0000256" key="2">
    <source>
        <dbReference type="SAM" id="Phobius"/>
    </source>
</evidence>
<feature type="transmembrane region" description="Helical" evidence="2">
    <location>
        <begin position="200"/>
        <end position="219"/>
    </location>
</feature>
<keyword evidence="2" id="KW-0812">Transmembrane</keyword>
<evidence type="ECO:0000313" key="4">
    <source>
        <dbReference type="Proteomes" id="UP000604046"/>
    </source>
</evidence>
<keyword evidence="4" id="KW-1185">Reference proteome</keyword>
<evidence type="ECO:0000256" key="1">
    <source>
        <dbReference type="SAM" id="MobiDB-lite"/>
    </source>
</evidence>
<feature type="region of interest" description="Disordered" evidence="1">
    <location>
        <begin position="1"/>
        <end position="30"/>
    </location>
</feature>
<dbReference type="Proteomes" id="UP000604046">
    <property type="component" value="Unassembled WGS sequence"/>
</dbReference>
<protein>
    <submittedName>
        <fullName evidence="3">Uncharacterized protein</fullName>
    </submittedName>
</protein>
<proteinExistence type="predicted"/>
<keyword evidence="2" id="KW-1133">Transmembrane helix</keyword>
<comment type="caution">
    <text evidence="3">The sequence shown here is derived from an EMBL/GenBank/DDBJ whole genome shotgun (WGS) entry which is preliminary data.</text>
</comment>
<dbReference type="EMBL" id="CAJNDS010002076">
    <property type="protein sequence ID" value="CAE7307983.1"/>
    <property type="molecule type" value="Genomic_DNA"/>
</dbReference>
<gene>
    <name evidence="3" type="ORF">SNAT2548_LOCUS16180</name>
</gene>
<feature type="compositionally biased region" description="Basic and acidic residues" evidence="1">
    <location>
        <begin position="1"/>
        <end position="14"/>
    </location>
</feature>
<organism evidence="3 4">
    <name type="scientific">Symbiodinium natans</name>
    <dbReference type="NCBI Taxonomy" id="878477"/>
    <lineage>
        <taxon>Eukaryota</taxon>
        <taxon>Sar</taxon>
        <taxon>Alveolata</taxon>
        <taxon>Dinophyceae</taxon>
        <taxon>Suessiales</taxon>
        <taxon>Symbiodiniaceae</taxon>
        <taxon>Symbiodinium</taxon>
    </lineage>
</organism>
<name>A0A812NXF3_9DINO</name>
<dbReference type="AlphaFoldDB" id="A0A812NXF3"/>
<sequence>MGNKCGHCDGEHSDPAPCNAQPSRANALTQTEHGAAWSDGEDGDGEPEPRAALGLQGAVSQTLPPRLSQLSAAGRLEVLERAGTLDVDFELLRAVPMRSCPQRAGRIWSKNPADITHAKRVELSEMSEEAKSFDVFISHCWSSSGHSKFLYLLLREGTSLALLIWCVFAVIAMLLCSAEVLPMPADYVIKILNFRDPAPFGFWVFGPSLGAMAVGLALTPYLPSRNLARCFVDVVSINQELMKRGIYSTLLPRLLRAVETF</sequence>
<feature type="transmembrane region" description="Helical" evidence="2">
    <location>
        <begin position="160"/>
        <end position="180"/>
    </location>
</feature>